<reference evidence="2 3" key="1">
    <citation type="submission" date="2013-12" db="EMBL/GenBank/DDBJ databases">
        <authorList>
            <consortium name="DOE Joint Genome Institute"/>
            <person name="Smidt H."/>
            <person name="Huntemann M."/>
            <person name="Han J."/>
            <person name="Chen A."/>
            <person name="Kyrpides N."/>
            <person name="Mavromatis K."/>
            <person name="Markowitz V."/>
            <person name="Palaniappan K."/>
            <person name="Ivanova N."/>
            <person name="Schaumberg A."/>
            <person name="Pati A."/>
            <person name="Liolios K."/>
            <person name="Nordberg H.P."/>
            <person name="Cantor M.N."/>
            <person name="Hua S.X."/>
            <person name="Woyke T."/>
        </authorList>
    </citation>
    <scope>NUCLEOTIDE SEQUENCE [LARGE SCALE GENOMIC DNA]</scope>
    <source>
        <strain evidence="3">DSM 15288</strain>
    </source>
</reference>
<keyword evidence="3" id="KW-1185">Reference proteome</keyword>
<protein>
    <submittedName>
        <fullName evidence="2">GCN5 family N-acetyltransferase</fullName>
    </submittedName>
</protein>
<dbReference type="KEGG" id="dmt:DESME_02990"/>
<dbReference type="HOGENOM" id="CLU_013985_19_1_9"/>
<name>W0EA80_9FIRM</name>
<dbReference type="InterPro" id="IPR000182">
    <property type="entry name" value="GNAT_dom"/>
</dbReference>
<keyword evidence="2" id="KW-0808">Transferase</keyword>
<dbReference type="CDD" id="cd04301">
    <property type="entry name" value="NAT_SF"/>
    <property type="match status" value="1"/>
</dbReference>
<evidence type="ECO:0000259" key="1">
    <source>
        <dbReference type="PROSITE" id="PS51186"/>
    </source>
</evidence>
<dbReference type="Gene3D" id="3.40.630.30">
    <property type="match status" value="1"/>
</dbReference>
<dbReference type="Pfam" id="PF00583">
    <property type="entry name" value="Acetyltransf_1"/>
    <property type="match status" value="1"/>
</dbReference>
<dbReference type="PANTHER" id="PTHR43415">
    <property type="entry name" value="SPERMIDINE N(1)-ACETYLTRANSFERASE"/>
    <property type="match status" value="1"/>
</dbReference>
<dbReference type="PANTHER" id="PTHR43415:SF3">
    <property type="entry name" value="GNAT-FAMILY ACETYLTRANSFERASE"/>
    <property type="match status" value="1"/>
</dbReference>
<sequence>MREIEITDAKELLELCLKLDKETQFMMLEEGERQQAVDKQQDQINRVLSTHNQIIFIATNGDQIVGYLGAYGGEYRRNAHSAYIVIGILKDYIGQGIGTRLFQTLEQWAYKCGIHRLELTVMAHNLQAFALYKKVGFTIEGIKKHSIHIDGSYVDEYYMVKLL</sequence>
<feature type="domain" description="N-acetyltransferase" evidence="1">
    <location>
        <begin position="1"/>
        <end position="163"/>
    </location>
</feature>
<accession>W0EA80</accession>
<dbReference type="EMBL" id="CP007032">
    <property type="protein sequence ID" value="AHF06134.1"/>
    <property type="molecule type" value="Genomic_DNA"/>
</dbReference>
<organism evidence="2 3">
    <name type="scientific">Desulfitobacterium metallireducens DSM 15288</name>
    <dbReference type="NCBI Taxonomy" id="871968"/>
    <lineage>
        <taxon>Bacteria</taxon>
        <taxon>Bacillati</taxon>
        <taxon>Bacillota</taxon>
        <taxon>Clostridia</taxon>
        <taxon>Eubacteriales</taxon>
        <taxon>Desulfitobacteriaceae</taxon>
        <taxon>Desulfitobacterium</taxon>
    </lineage>
</organism>
<dbReference type="SUPFAM" id="SSF55729">
    <property type="entry name" value="Acyl-CoA N-acyltransferases (Nat)"/>
    <property type="match status" value="1"/>
</dbReference>
<gene>
    <name evidence="2" type="ORF">DESME_02990</name>
</gene>
<dbReference type="AlphaFoldDB" id="W0EA80"/>
<dbReference type="PROSITE" id="PS51186">
    <property type="entry name" value="GNAT"/>
    <property type="match status" value="1"/>
</dbReference>
<dbReference type="STRING" id="871968.DESME_02990"/>
<dbReference type="GO" id="GO:0016747">
    <property type="term" value="F:acyltransferase activity, transferring groups other than amino-acyl groups"/>
    <property type="evidence" value="ECO:0007669"/>
    <property type="project" value="InterPro"/>
</dbReference>
<evidence type="ECO:0000313" key="2">
    <source>
        <dbReference type="EMBL" id="AHF06134.1"/>
    </source>
</evidence>
<evidence type="ECO:0000313" key="3">
    <source>
        <dbReference type="Proteomes" id="UP000010847"/>
    </source>
</evidence>
<proteinExistence type="predicted"/>
<dbReference type="InterPro" id="IPR016181">
    <property type="entry name" value="Acyl_CoA_acyltransferase"/>
</dbReference>
<dbReference type="Proteomes" id="UP000010847">
    <property type="component" value="Chromosome"/>
</dbReference>
<dbReference type="eggNOG" id="COG0456">
    <property type="taxonomic scope" value="Bacteria"/>
</dbReference>